<gene>
    <name evidence="2" type="ORF">TSPGSL018_16342</name>
</gene>
<feature type="compositionally biased region" description="Pro residues" evidence="1">
    <location>
        <begin position="221"/>
        <end position="233"/>
    </location>
</feature>
<reference evidence="2" key="1">
    <citation type="submission" date="2014-05" db="EMBL/GenBank/DDBJ databases">
        <title>The transcriptome of the halophilic microalga Tetraselmis sp. GSL018 isolated from the Great Salt Lake, Utah.</title>
        <authorList>
            <person name="Jinkerson R.E."/>
            <person name="D'Adamo S."/>
            <person name="Posewitz M.C."/>
        </authorList>
    </citation>
    <scope>NUCLEOTIDE SEQUENCE</scope>
    <source>
        <strain evidence="2">GSL018</strain>
    </source>
</reference>
<organism evidence="2">
    <name type="scientific">Tetraselmis sp. GSL018</name>
    <dbReference type="NCBI Taxonomy" id="582737"/>
    <lineage>
        <taxon>Eukaryota</taxon>
        <taxon>Viridiplantae</taxon>
        <taxon>Chlorophyta</taxon>
        <taxon>core chlorophytes</taxon>
        <taxon>Chlorodendrophyceae</taxon>
        <taxon>Chlorodendrales</taxon>
        <taxon>Chlorodendraceae</taxon>
        <taxon>Tetraselmis</taxon>
    </lineage>
</organism>
<feature type="region of interest" description="Disordered" evidence="1">
    <location>
        <begin position="200"/>
        <end position="241"/>
    </location>
</feature>
<protein>
    <submittedName>
        <fullName evidence="2">Uncharacterized protein</fullName>
    </submittedName>
</protein>
<sequence>PSLLPTRPRVRSLFVLPRVAQSLREPLHDVGLVSKAPLRVGLEHRLVLAERRGAHPLRPRRLADPCQGRLLLLHPQQALAAADPLLVLGDLVGEHVEQGGLLHAPPAPLALLVDGLKHSALLPGAEGAAAAFRGWRLPPGAEDVVLGGLEEAVDVAGDVLDGRDLLLLPRPGGAEVEPQRGVPLRVDLRHEVLHAVNLPPGRPLAPGLAAGPRRPGVPLSPRGPPRLPSPFFPRAPLHRSR</sequence>
<accession>A0A061RYJ4</accession>
<feature type="compositionally biased region" description="Low complexity" evidence="1">
    <location>
        <begin position="204"/>
        <end position="220"/>
    </location>
</feature>
<evidence type="ECO:0000313" key="2">
    <source>
        <dbReference type="EMBL" id="JAC77977.1"/>
    </source>
</evidence>
<dbReference type="AlphaFoldDB" id="A0A061RYJ4"/>
<name>A0A061RYJ4_9CHLO</name>
<dbReference type="EMBL" id="GBEZ01007490">
    <property type="protein sequence ID" value="JAC77977.1"/>
    <property type="molecule type" value="Transcribed_RNA"/>
</dbReference>
<feature type="non-terminal residue" evidence="2">
    <location>
        <position position="1"/>
    </location>
</feature>
<proteinExistence type="predicted"/>
<evidence type="ECO:0000256" key="1">
    <source>
        <dbReference type="SAM" id="MobiDB-lite"/>
    </source>
</evidence>